<organism evidence="2 9">
    <name type="scientific">Salmonella enterica subsp. enterica serovar Wilhelmsburg</name>
    <dbReference type="NCBI Taxonomy" id="1960126"/>
    <lineage>
        <taxon>Bacteria</taxon>
        <taxon>Pseudomonadati</taxon>
        <taxon>Pseudomonadota</taxon>
        <taxon>Gammaproteobacteria</taxon>
        <taxon>Enterobacterales</taxon>
        <taxon>Enterobacteriaceae</taxon>
        <taxon>Salmonella</taxon>
    </lineage>
</organism>
<evidence type="ECO:0000313" key="11">
    <source>
        <dbReference type="Proteomes" id="UP000297846"/>
    </source>
</evidence>
<evidence type="ECO:0000313" key="9">
    <source>
        <dbReference type="Proteomes" id="UP000297558"/>
    </source>
</evidence>
<dbReference type="Proteomes" id="UP000297846">
    <property type="component" value="Unassembled WGS sequence"/>
</dbReference>
<evidence type="ECO:0000313" key="3">
    <source>
        <dbReference type="EMBL" id="TGC73276.1"/>
    </source>
</evidence>
<dbReference type="Proteomes" id="UP000298226">
    <property type="component" value="Unassembled WGS sequence"/>
</dbReference>
<dbReference type="SUPFAM" id="SSF55729">
    <property type="entry name" value="Acyl-CoA N-acyltransferases (Nat)"/>
    <property type="match status" value="1"/>
</dbReference>
<sequence>MALNSQRLLLKPVQQSNLDDLFRIYGDPATNTFNPSGPFPDIHYAESVLKEWLQHWKDNNFGYWAISTQNVPDKVIGFGGISVKNYANMVINNLGYRLETASWGQGYATELSKFIIQYGFMTLLLPEISATVRKNHQASKNVLLKSEMQYIREIADANGASPSLFFTLKKMEWLILHKDEVTTVIE</sequence>
<dbReference type="PROSITE" id="PS51186">
    <property type="entry name" value="GNAT"/>
    <property type="match status" value="1"/>
</dbReference>
<dbReference type="Proteomes" id="UP000298491">
    <property type="component" value="Unassembled WGS sequence"/>
</dbReference>
<dbReference type="Proteomes" id="UP000297749">
    <property type="component" value="Unassembled WGS sequence"/>
</dbReference>
<evidence type="ECO:0000313" key="13">
    <source>
        <dbReference type="Proteomes" id="UP000298491"/>
    </source>
</evidence>
<protein>
    <submittedName>
        <fullName evidence="2">GNAT family N-acetyltransferase</fullName>
    </submittedName>
</protein>
<evidence type="ECO:0000259" key="1">
    <source>
        <dbReference type="PROSITE" id="PS51186"/>
    </source>
</evidence>
<name>A0A659P435_SALET</name>
<dbReference type="EMBL" id="PYKG01000047">
    <property type="protein sequence ID" value="TGC88268.1"/>
    <property type="molecule type" value="Genomic_DNA"/>
</dbReference>
<dbReference type="EMBL" id="PYKF01000205">
    <property type="protein sequence ID" value="TGC90336.1"/>
    <property type="molecule type" value="Genomic_DNA"/>
</dbReference>
<feature type="domain" description="N-acetyltransferase" evidence="1">
    <location>
        <begin position="8"/>
        <end position="180"/>
    </location>
</feature>
<dbReference type="Gene3D" id="3.40.630.30">
    <property type="match status" value="1"/>
</dbReference>
<dbReference type="InterPro" id="IPR051531">
    <property type="entry name" value="N-acetyltransferase"/>
</dbReference>
<dbReference type="RefSeq" id="WP_135420342.1">
    <property type="nucleotide sequence ID" value="NZ_PYJZ01000069.1"/>
</dbReference>
<dbReference type="Proteomes" id="UP000297558">
    <property type="component" value="Unassembled WGS sequence"/>
</dbReference>
<dbReference type="EMBL" id="PYKB01001375">
    <property type="protein sequence ID" value="TGC80009.1"/>
    <property type="molecule type" value="Genomic_DNA"/>
</dbReference>
<evidence type="ECO:0000313" key="7">
    <source>
        <dbReference type="EMBL" id="TGD01834.1"/>
    </source>
</evidence>
<accession>A0A659P435</accession>
<evidence type="ECO:0000313" key="5">
    <source>
        <dbReference type="EMBL" id="TGC88268.1"/>
    </source>
</evidence>
<comment type="caution">
    <text evidence="2">The sequence shown here is derived from an EMBL/GenBank/DDBJ whole genome shotgun (WGS) entry which is preliminary data.</text>
</comment>
<dbReference type="EMBL" id="PYJZ01000069">
    <property type="protein sequence ID" value="TGC64039.1"/>
    <property type="molecule type" value="Genomic_DNA"/>
</dbReference>
<dbReference type="AlphaFoldDB" id="A0A659P435"/>
<proteinExistence type="predicted"/>
<dbReference type="EMBL" id="PYKH01000134">
    <property type="protein sequence ID" value="TGD01834.1"/>
    <property type="molecule type" value="Genomic_DNA"/>
</dbReference>
<reference evidence="8 9" key="1">
    <citation type="submission" date="2018-03" db="EMBL/GenBank/DDBJ databases">
        <title>Non-Typhoidal Salmonella genome sequencing and assembly.</title>
        <authorList>
            <person name="Matchawe C."/>
        </authorList>
    </citation>
    <scope>NUCLEOTIDE SEQUENCE [LARGE SCALE GENOMIC DNA]</scope>
    <source>
        <strain evidence="7 12">31eva</strain>
        <strain evidence="5 11">31evb</strain>
        <strain evidence="6 10">32eva</strain>
        <strain evidence="3 8">34ev</strain>
        <strain evidence="4 13">35dea</strain>
        <strain evidence="2 9">36ev</strain>
    </source>
</reference>
<dbReference type="GO" id="GO:0016747">
    <property type="term" value="F:acyltransferase activity, transferring groups other than amino-acyl groups"/>
    <property type="evidence" value="ECO:0007669"/>
    <property type="project" value="InterPro"/>
</dbReference>
<evidence type="ECO:0000313" key="2">
    <source>
        <dbReference type="EMBL" id="TGC64039.1"/>
    </source>
</evidence>
<dbReference type="InterPro" id="IPR000182">
    <property type="entry name" value="GNAT_dom"/>
</dbReference>
<evidence type="ECO:0000313" key="4">
    <source>
        <dbReference type="EMBL" id="TGC80009.1"/>
    </source>
</evidence>
<dbReference type="PANTHER" id="PTHR43792">
    <property type="entry name" value="GNAT FAMILY, PUTATIVE (AFU_ORTHOLOGUE AFUA_3G00765)-RELATED-RELATED"/>
    <property type="match status" value="1"/>
</dbReference>
<evidence type="ECO:0000313" key="8">
    <source>
        <dbReference type="Proteomes" id="UP000297538"/>
    </source>
</evidence>
<evidence type="ECO:0000313" key="6">
    <source>
        <dbReference type="EMBL" id="TGC90336.1"/>
    </source>
</evidence>
<dbReference type="EMBL" id="PYKC01000022">
    <property type="protein sequence ID" value="TGC73276.1"/>
    <property type="molecule type" value="Genomic_DNA"/>
</dbReference>
<dbReference type="Pfam" id="PF13302">
    <property type="entry name" value="Acetyltransf_3"/>
    <property type="match status" value="1"/>
</dbReference>
<evidence type="ECO:0000313" key="10">
    <source>
        <dbReference type="Proteomes" id="UP000297749"/>
    </source>
</evidence>
<keyword evidence="2" id="KW-0808">Transferase</keyword>
<evidence type="ECO:0000313" key="12">
    <source>
        <dbReference type="Proteomes" id="UP000298226"/>
    </source>
</evidence>
<dbReference type="Proteomes" id="UP000297538">
    <property type="component" value="Unassembled WGS sequence"/>
</dbReference>
<gene>
    <name evidence="2" type="ORF">C9E98_13005</name>
    <name evidence="3" type="ORF">C9F00_04440</name>
    <name evidence="5" type="ORF">C9F02_04665</name>
    <name evidence="6" type="ORF">C9F04_05055</name>
    <name evidence="7" type="ORF">C9F06_24110</name>
    <name evidence="4" type="ORF">C9F09_23680</name>
</gene>
<dbReference type="PANTHER" id="PTHR43792:SF16">
    <property type="entry name" value="N-ACETYLTRANSFERASE DOMAIN-CONTAINING PROTEIN"/>
    <property type="match status" value="1"/>
</dbReference>
<dbReference type="InterPro" id="IPR016181">
    <property type="entry name" value="Acyl_CoA_acyltransferase"/>
</dbReference>